<evidence type="ECO:0000313" key="2">
    <source>
        <dbReference type="Proteomes" id="UP000215914"/>
    </source>
</evidence>
<sequence>MPHLCVLNQTLLHGSPPPNRNPAFSRFSDRPDRRLHRLILSKLHHLWLPHRQIPNNMVQKHRCHLLDS</sequence>
<proteinExistence type="predicted"/>
<reference evidence="1" key="1">
    <citation type="journal article" date="2017" name="Nature">
        <title>The sunflower genome provides insights into oil metabolism, flowering and Asterid evolution.</title>
        <authorList>
            <person name="Badouin H."/>
            <person name="Gouzy J."/>
            <person name="Grassa C.J."/>
            <person name="Murat F."/>
            <person name="Staton S.E."/>
            <person name="Cottret L."/>
            <person name="Lelandais-Briere C."/>
            <person name="Owens G.L."/>
            <person name="Carrere S."/>
            <person name="Mayjonade B."/>
            <person name="Legrand L."/>
            <person name="Gill N."/>
            <person name="Kane N.C."/>
            <person name="Bowers J.E."/>
            <person name="Hubner S."/>
            <person name="Bellec A."/>
            <person name="Berard A."/>
            <person name="Berges H."/>
            <person name="Blanchet N."/>
            <person name="Boniface M.C."/>
            <person name="Brunel D."/>
            <person name="Catrice O."/>
            <person name="Chaidir N."/>
            <person name="Claudel C."/>
            <person name="Donnadieu C."/>
            <person name="Faraut T."/>
            <person name="Fievet G."/>
            <person name="Helmstetter N."/>
            <person name="King M."/>
            <person name="Knapp S.J."/>
            <person name="Lai Z."/>
            <person name="Le Paslier M.C."/>
            <person name="Lippi Y."/>
            <person name="Lorenzon L."/>
            <person name="Mandel J.R."/>
            <person name="Marage G."/>
            <person name="Marchand G."/>
            <person name="Marquand E."/>
            <person name="Bret-Mestries E."/>
            <person name="Morien E."/>
            <person name="Nambeesan S."/>
            <person name="Nguyen T."/>
            <person name="Pegot-Espagnet P."/>
            <person name="Pouilly N."/>
            <person name="Raftis F."/>
            <person name="Sallet E."/>
            <person name="Schiex T."/>
            <person name="Thomas J."/>
            <person name="Vandecasteele C."/>
            <person name="Vares D."/>
            <person name="Vear F."/>
            <person name="Vautrin S."/>
            <person name="Crespi M."/>
            <person name="Mangin B."/>
            <person name="Burke J.M."/>
            <person name="Salse J."/>
            <person name="Munos S."/>
            <person name="Vincourt P."/>
            <person name="Rieseberg L.H."/>
            <person name="Langlade N.B."/>
        </authorList>
    </citation>
    <scope>NUCLEOTIDE SEQUENCE</scope>
    <source>
        <tissue evidence="1">Leaves</tissue>
    </source>
</reference>
<dbReference type="EMBL" id="MNCJ02000323">
    <property type="protein sequence ID" value="KAF5795586.1"/>
    <property type="molecule type" value="Genomic_DNA"/>
</dbReference>
<protein>
    <submittedName>
        <fullName evidence="1">Uncharacterized protein</fullName>
    </submittedName>
</protein>
<name>A0A9K3IFF2_HELAN</name>
<reference evidence="1" key="2">
    <citation type="submission" date="2020-06" db="EMBL/GenBank/DDBJ databases">
        <title>Helianthus annuus Genome sequencing and assembly Release 2.</title>
        <authorList>
            <person name="Gouzy J."/>
            <person name="Langlade N."/>
            <person name="Munos S."/>
        </authorList>
    </citation>
    <scope>NUCLEOTIDE SEQUENCE</scope>
    <source>
        <tissue evidence="1">Leaves</tissue>
    </source>
</reference>
<dbReference type="AlphaFoldDB" id="A0A9K3IFF2"/>
<comment type="caution">
    <text evidence="1">The sequence shown here is derived from an EMBL/GenBank/DDBJ whole genome shotgun (WGS) entry which is preliminary data.</text>
</comment>
<keyword evidence="2" id="KW-1185">Reference proteome</keyword>
<dbReference type="Proteomes" id="UP000215914">
    <property type="component" value="Unassembled WGS sequence"/>
</dbReference>
<gene>
    <name evidence="1" type="ORF">HanXRQr2_Chr08g0341411</name>
</gene>
<accession>A0A9K3IFF2</accession>
<organism evidence="1 2">
    <name type="scientific">Helianthus annuus</name>
    <name type="common">Common sunflower</name>
    <dbReference type="NCBI Taxonomy" id="4232"/>
    <lineage>
        <taxon>Eukaryota</taxon>
        <taxon>Viridiplantae</taxon>
        <taxon>Streptophyta</taxon>
        <taxon>Embryophyta</taxon>
        <taxon>Tracheophyta</taxon>
        <taxon>Spermatophyta</taxon>
        <taxon>Magnoliopsida</taxon>
        <taxon>eudicotyledons</taxon>
        <taxon>Gunneridae</taxon>
        <taxon>Pentapetalae</taxon>
        <taxon>asterids</taxon>
        <taxon>campanulids</taxon>
        <taxon>Asterales</taxon>
        <taxon>Asteraceae</taxon>
        <taxon>Asteroideae</taxon>
        <taxon>Heliantheae alliance</taxon>
        <taxon>Heliantheae</taxon>
        <taxon>Helianthus</taxon>
    </lineage>
</organism>
<dbReference type="Gramene" id="mRNA:HanXRQr2_Chr08g0341411">
    <property type="protein sequence ID" value="CDS:HanXRQr2_Chr08g0341411.1"/>
    <property type="gene ID" value="HanXRQr2_Chr08g0341411"/>
</dbReference>
<evidence type="ECO:0000313" key="1">
    <source>
        <dbReference type="EMBL" id="KAF5795586.1"/>
    </source>
</evidence>